<comment type="caution">
    <text evidence="2">The sequence shown here is derived from an EMBL/GenBank/DDBJ whole genome shotgun (WGS) entry which is preliminary data.</text>
</comment>
<dbReference type="EMBL" id="BMOQ01000002">
    <property type="protein sequence ID" value="GGN08497.1"/>
    <property type="molecule type" value="Genomic_DNA"/>
</dbReference>
<dbReference type="InterPro" id="IPR005303">
    <property type="entry name" value="MOCOS_middle"/>
</dbReference>
<sequence length="282" mass="30819">MTDADPHLAGIRVYPVKSLDPDPRTRARVLADGGLTHDRAYAIRDADGRYVNGKREPAVHGIDATFDPADHALALRTRSRDRESRPDGALSATTVSLADESGRDAAADWLSTYFDYPVTLDHDGTGGFPDDTTAHGPTVVSTATLDAIGDWFDLGTESVRRRFRPTLEIGGVPAFWEDRLYADREHVVRFRIGDAEFLGTNPCSRCAVPSRDPETGDAIEGFRETFVERREATRPAWADEAWFDHHYRLAVNTAVPEATVGATLTVGDAVTVLDVEAGNPQS</sequence>
<protein>
    <submittedName>
        <fullName evidence="2">Molybdenum cofactor biosysynthesis protein</fullName>
    </submittedName>
</protein>
<dbReference type="SUPFAM" id="SSF141673">
    <property type="entry name" value="MOSC N-terminal domain-like"/>
    <property type="match status" value="1"/>
</dbReference>
<dbReference type="AlphaFoldDB" id="A0A830G8L0"/>
<dbReference type="InterPro" id="IPR005302">
    <property type="entry name" value="MoCF_Sase_C"/>
</dbReference>
<dbReference type="Pfam" id="PF03473">
    <property type="entry name" value="MOSC"/>
    <property type="match status" value="1"/>
</dbReference>
<name>A0A830G8L0_9EURY</name>
<dbReference type="Proteomes" id="UP000608850">
    <property type="component" value="Unassembled WGS sequence"/>
</dbReference>
<dbReference type="GO" id="GO:0030151">
    <property type="term" value="F:molybdenum ion binding"/>
    <property type="evidence" value="ECO:0007669"/>
    <property type="project" value="InterPro"/>
</dbReference>
<dbReference type="InterPro" id="IPR011037">
    <property type="entry name" value="Pyrv_Knase-like_insert_dom_sf"/>
</dbReference>
<evidence type="ECO:0000259" key="1">
    <source>
        <dbReference type="PROSITE" id="PS51340"/>
    </source>
</evidence>
<feature type="domain" description="MOSC" evidence="1">
    <location>
        <begin position="103"/>
        <end position="273"/>
    </location>
</feature>
<dbReference type="Pfam" id="PF03476">
    <property type="entry name" value="MOSC_N"/>
    <property type="match status" value="1"/>
</dbReference>
<evidence type="ECO:0000313" key="3">
    <source>
        <dbReference type="Proteomes" id="UP000608850"/>
    </source>
</evidence>
<dbReference type="RefSeq" id="WP_188876927.1">
    <property type="nucleotide sequence ID" value="NZ_BMOQ01000002.1"/>
</dbReference>
<gene>
    <name evidence="2" type="ORF">GCM10009021_04840</name>
</gene>
<reference evidence="2 3" key="1">
    <citation type="journal article" date="2019" name="Int. J. Syst. Evol. Microbiol.">
        <title>The Global Catalogue of Microorganisms (GCM) 10K type strain sequencing project: providing services to taxonomists for standard genome sequencing and annotation.</title>
        <authorList>
            <consortium name="The Broad Institute Genomics Platform"/>
            <consortium name="The Broad Institute Genome Sequencing Center for Infectious Disease"/>
            <person name="Wu L."/>
            <person name="Ma J."/>
        </authorList>
    </citation>
    <scope>NUCLEOTIDE SEQUENCE [LARGE SCALE GENOMIC DNA]</scope>
    <source>
        <strain evidence="2 3">JCM 16331</strain>
    </source>
</reference>
<keyword evidence="3" id="KW-1185">Reference proteome</keyword>
<organism evidence="2 3">
    <name type="scientific">Halarchaeum nitratireducens</name>
    <dbReference type="NCBI Taxonomy" id="489913"/>
    <lineage>
        <taxon>Archaea</taxon>
        <taxon>Methanobacteriati</taxon>
        <taxon>Methanobacteriota</taxon>
        <taxon>Stenosarchaea group</taxon>
        <taxon>Halobacteria</taxon>
        <taxon>Halobacteriales</taxon>
        <taxon>Halobacteriaceae</taxon>
    </lineage>
</organism>
<dbReference type="SUPFAM" id="SSF50800">
    <property type="entry name" value="PK beta-barrel domain-like"/>
    <property type="match status" value="1"/>
</dbReference>
<proteinExistence type="predicted"/>
<dbReference type="GO" id="GO:0003824">
    <property type="term" value="F:catalytic activity"/>
    <property type="evidence" value="ECO:0007669"/>
    <property type="project" value="InterPro"/>
</dbReference>
<evidence type="ECO:0000313" key="2">
    <source>
        <dbReference type="EMBL" id="GGN08497.1"/>
    </source>
</evidence>
<dbReference type="PROSITE" id="PS51340">
    <property type="entry name" value="MOSC"/>
    <property type="match status" value="1"/>
</dbReference>
<dbReference type="OrthoDB" id="211216at2157"/>
<dbReference type="GO" id="GO:0030170">
    <property type="term" value="F:pyridoxal phosphate binding"/>
    <property type="evidence" value="ECO:0007669"/>
    <property type="project" value="InterPro"/>
</dbReference>
<accession>A0A830G8L0</accession>